<dbReference type="Pfam" id="PF00930">
    <property type="entry name" value="DPPIV_N"/>
    <property type="match status" value="1"/>
</dbReference>
<evidence type="ECO:0008006" key="6">
    <source>
        <dbReference type="Google" id="ProtNLM"/>
    </source>
</evidence>
<name>V4PBB2_9CAUL</name>
<dbReference type="SUPFAM" id="SSF82171">
    <property type="entry name" value="DPP6 N-terminal domain-like"/>
    <property type="match status" value="1"/>
</dbReference>
<dbReference type="InterPro" id="IPR050278">
    <property type="entry name" value="Serine_Prot_S9B/DPPIV"/>
</dbReference>
<organism evidence="4 5">
    <name type="scientific">Asticcacaulis benevestitus DSM 16100 = ATCC BAA-896</name>
    <dbReference type="NCBI Taxonomy" id="1121022"/>
    <lineage>
        <taxon>Bacteria</taxon>
        <taxon>Pseudomonadati</taxon>
        <taxon>Pseudomonadota</taxon>
        <taxon>Alphaproteobacteria</taxon>
        <taxon>Caulobacterales</taxon>
        <taxon>Caulobacteraceae</taxon>
        <taxon>Asticcacaulis</taxon>
    </lineage>
</organism>
<dbReference type="GO" id="GO:0008236">
    <property type="term" value="F:serine-type peptidase activity"/>
    <property type="evidence" value="ECO:0007669"/>
    <property type="project" value="InterPro"/>
</dbReference>
<dbReference type="PANTHER" id="PTHR11731">
    <property type="entry name" value="PROTEASE FAMILY S9B,C DIPEPTIDYL-PEPTIDASE IV-RELATED"/>
    <property type="match status" value="1"/>
</dbReference>
<dbReference type="RefSeq" id="WP_018082596.1">
    <property type="nucleotide sequence ID" value="NZ_AQWM01000016.1"/>
</dbReference>
<reference evidence="4 5" key="1">
    <citation type="journal article" date="2014" name="Nature">
        <title>Sequential evolution of bacterial morphology by co-option of a developmental regulator.</title>
        <authorList>
            <person name="Jiang C."/>
            <person name="Brown P.J."/>
            <person name="Ducret A."/>
            <person name="Brun Y.V."/>
        </authorList>
    </citation>
    <scope>NUCLEOTIDE SEQUENCE [LARGE SCALE GENOMIC DNA]</scope>
    <source>
        <strain evidence="4 5">DSM 16100</strain>
    </source>
</reference>
<keyword evidence="1" id="KW-0732">Signal</keyword>
<dbReference type="SUPFAM" id="SSF53474">
    <property type="entry name" value="alpha/beta-Hydrolases"/>
    <property type="match status" value="1"/>
</dbReference>
<feature type="domain" description="Peptidase S9 prolyl oligopeptidase catalytic" evidence="2">
    <location>
        <begin position="562"/>
        <end position="758"/>
    </location>
</feature>
<dbReference type="STRING" id="1121022.GCA_000376105_02930"/>
<evidence type="ECO:0000256" key="1">
    <source>
        <dbReference type="SAM" id="SignalP"/>
    </source>
</evidence>
<evidence type="ECO:0000259" key="2">
    <source>
        <dbReference type="Pfam" id="PF00326"/>
    </source>
</evidence>
<dbReference type="InterPro" id="IPR001375">
    <property type="entry name" value="Peptidase_S9_cat"/>
</dbReference>
<dbReference type="PANTHER" id="PTHR11731:SF118">
    <property type="entry name" value="BLR1971 PROTEIN"/>
    <property type="match status" value="1"/>
</dbReference>
<gene>
    <name evidence="4" type="ORF">ABENE_10895</name>
</gene>
<evidence type="ECO:0000313" key="4">
    <source>
        <dbReference type="EMBL" id="ESQ91157.1"/>
    </source>
</evidence>
<keyword evidence="5" id="KW-1185">Reference proteome</keyword>
<comment type="caution">
    <text evidence="4">The sequence shown here is derived from an EMBL/GenBank/DDBJ whole genome shotgun (WGS) entry which is preliminary data.</text>
</comment>
<dbReference type="GO" id="GO:0006508">
    <property type="term" value="P:proteolysis"/>
    <property type="evidence" value="ECO:0007669"/>
    <property type="project" value="InterPro"/>
</dbReference>
<dbReference type="Proteomes" id="UP000017837">
    <property type="component" value="Unassembled WGS sequence"/>
</dbReference>
<proteinExistence type="predicted"/>
<dbReference type="PATRIC" id="fig|1121022.4.peg.2202"/>
<evidence type="ECO:0000259" key="3">
    <source>
        <dbReference type="Pfam" id="PF00930"/>
    </source>
</evidence>
<protein>
    <recommendedName>
        <fullName evidence="6">Peptidase S9</fullName>
    </recommendedName>
</protein>
<dbReference type="Gene3D" id="3.40.50.1820">
    <property type="entry name" value="alpha/beta hydrolase"/>
    <property type="match status" value="1"/>
</dbReference>
<dbReference type="Gene3D" id="2.140.10.30">
    <property type="entry name" value="Dipeptidylpeptidase IV, N-terminal domain"/>
    <property type="match status" value="1"/>
</dbReference>
<feature type="chain" id="PRO_5004726973" description="Peptidase S9" evidence="1">
    <location>
        <begin position="23"/>
        <end position="775"/>
    </location>
</feature>
<sequence>MGARVRLLSLALALAIASPAFAAAPDVADYQRSLSLRDDWSGLTENIAEPAQWIDGTHRFIYRKTVPGGFQFVMMDADTNTKSPAFDQDRLAVSLSQALGKTYNGLHLPFTEPMTSVSFTGDGKGLFAYLGDDDAWTCTLTDYVCARVPQAVGQPRGFGVVRDLSIPADNTPKPSPDGKWLAFVQGFNVVVRPVGVGAVTVLSTDGSEGEFYDPQSIVWSPDSQKLAAYRVRPGFARHVTRVVSSPEGELQPKLATQLYPKPGDAVDIDRPVLFDVSTKQQIHVPFDLFPNPYTMSDIAWRADSSAITFEYDQRGHQAYRLIEASAKTGAARIVAEDHADTFVNIERRYSHDVGGLGRELIWMSERDGWNHLYLYDAKTGKVKNQITKGDWVVRKVIKVDDQKRQIWFAASGMTAGSDPYFQKFYRIDFDGKNLTPITTADAWHDVSFSSDMAYYVDTYSRIDLPNVAELHSADGALVTEIEHGDITKLLAAGFKAPEVFTAKGRDGKTDIWGIIVRPRNFDPSKKYPVIENIYAGPHDNFVPKTFWPFGLHSGGDKVVGMQAQADLGFIVVQIDGMGTMNRSKAFHDVAWKNVGDSGFPDRILWHKAAAAKYPWYDITRVGIYGGSAGGQSSLGALEFYPDFYKAAVAYAGCFDNRMDKISWNEEWMGWPVDASYAKSSGVDNAWRLQGHVLLIVGEQDSNVDPSSTMQVVNNLIKARKDFDLIVAPNQGHGALRNVGDFGYGLRRQYDFFVRHLQGEATPDWNALPETAPKAK</sequence>
<dbReference type="EMBL" id="AWGB01000018">
    <property type="protein sequence ID" value="ESQ91157.1"/>
    <property type="molecule type" value="Genomic_DNA"/>
</dbReference>
<evidence type="ECO:0000313" key="5">
    <source>
        <dbReference type="Proteomes" id="UP000017837"/>
    </source>
</evidence>
<dbReference type="InterPro" id="IPR029058">
    <property type="entry name" value="AB_hydrolase_fold"/>
</dbReference>
<dbReference type="eggNOG" id="COG1506">
    <property type="taxonomic scope" value="Bacteria"/>
</dbReference>
<feature type="signal peptide" evidence="1">
    <location>
        <begin position="1"/>
        <end position="22"/>
    </location>
</feature>
<dbReference type="Pfam" id="PF00326">
    <property type="entry name" value="Peptidase_S9"/>
    <property type="match status" value="1"/>
</dbReference>
<dbReference type="AlphaFoldDB" id="V4PBB2"/>
<dbReference type="InterPro" id="IPR002469">
    <property type="entry name" value="Peptidase_S9B_N"/>
</dbReference>
<accession>V4PBB2</accession>
<feature type="domain" description="Dipeptidylpeptidase IV N-terminal" evidence="3">
    <location>
        <begin position="170"/>
        <end position="465"/>
    </location>
</feature>